<keyword evidence="2 4" id="KW-0560">Oxidoreductase</keyword>
<dbReference type="SUPFAM" id="SSF53720">
    <property type="entry name" value="ALDH-like"/>
    <property type="match status" value="1"/>
</dbReference>
<dbReference type="InterPro" id="IPR015590">
    <property type="entry name" value="Aldehyde_DH_dom"/>
</dbReference>
<dbReference type="PROSITE" id="PS00687">
    <property type="entry name" value="ALDEHYDE_DEHYDR_GLU"/>
    <property type="match status" value="1"/>
</dbReference>
<evidence type="ECO:0000313" key="7">
    <source>
        <dbReference type="Proteomes" id="UP000239434"/>
    </source>
</evidence>
<dbReference type="GO" id="GO:0004777">
    <property type="term" value="F:succinate-semialdehyde dehydrogenase (NAD+) activity"/>
    <property type="evidence" value="ECO:0007669"/>
    <property type="project" value="TreeGrafter"/>
</dbReference>
<dbReference type="InterPro" id="IPR016162">
    <property type="entry name" value="Ald_DH_N"/>
</dbReference>
<gene>
    <name evidence="6" type="ORF">C5748_13260</name>
</gene>
<feature type="active site" evidence="3">
    <location>
        <position position="256"/>
    </location>
</feature>
<name>A0A2S9IRT2_9HYPH</name>
<sequence length="485" mass="51433">MQTLKEPGLFRQQALIGGQWTQAASGNNIDVIDPATQSAVGTVPDMGTAETRAAIEAASAAYTPWKKKTHAERAALLEAWHGLMLQHIEDLALILTTEQGKPLDEARGEIRYGASFVKWFAEEARRIDGHTIPSPTPDRRIVVLKEPVGVCGIITPWNFPNAMITRKVAPALAAGCTVVIKPSEFTPFSALAIGWLAERAGIPAGVINIVTGMPTDIGNEIMANETVRKISFTGSTKVGSLLMRGAANSVKRLSLELGGNAPFIVFDDADLDLAVEGAIASKFRNGGQTCVCANRLLVQAGVYDTFAEKLSSRVNAMKVGPGTESGVSIGPMINEAAIAKINRHVEDALARGATIATTRTDMPAGGQYAAPIVLTGATTDMQLASEETFGPVAPLFRFETEEEALTTANGTPYGLAAYFYTENLRRAWRVGEALEFGMVGLNTGAISTEVAPFGGVKQSGLGREGARAGIEEYLEMKSFHIGGLA</sequence>
<dbReference type="AlphaFoldDB" id="A0A2S9IRT2"/>
<evidence type="ECO:0000313" key="6">
    <source>
        <dbReference type="EMBL" id="PRD43227.1"/>
    </source>
</evidence>
<dbReference type="NCBIfam" id="TIGR01780">
    <property type="entry name" value="SSADH"/>
    <property type="match status" value="1"/>
</dbReference>
<dbReference type="CDD" id="cd07103">
    <property type="entry name" value="ALDH_F5_SSADH_GabD"/>
    <property type="match status" value="1"/>
</dbReference>
<dbReference type="RefSeq" id="WP_105742466.1">
    <property type="nucleotide sequence ID" value="NZ_PVBR01000008.1"/>
</dbReference>
<dbReference type="PANTHER" id="PTHR43353:SF5">
    <property type="entry name" value="SUCCINATE-SEMIALDEHYDE DEHYDROGENASE, MITOCHONDRIAL"/>
    <property type="match status" value="1"/>
</dbReference>
<comment type="caution">
    <text evidence="6">The sequence shown here is derived from an EMBL/GenBank/DDBJ whole genome shotgun (WGS) entry which is preliminary data.</text>
</comment>
<comment type="similarity">
    <text evidence="1 4">Belongs to the aldehyde dehydrogenase family.</text>
</comment>
<evidence type="ECO:0000259" key="5">
    <source>
        <dbReference type="Pfam" id="PF00171"/>
    </source>
</evidence>
<dbReference type="InterPro" id="IPR016163">
    <property type="entry name" value="Ald_DH_C"/>
</dbReference>
<proteinExistence type="inferred from homology"/>
<dbReference type="FunFam" id="3.40.605.10:FF:000005">
    <property type="entry name" value="Succinate-semialdehyde dehydrogenase I"/>
    <property type="match status" value="1"/>
</dbReference>
<dbReference type="InterPro" id="IPR050740">
    <property type="entry name" value="Aldehyde_DH_Superfamily"/>
</dbReference>
<dbReference type="Gene3D" id="3.40.605.10">
    <property type="entry name" value="Aldehyde Dehydrogenase, Chain A, domain 1"/>
    <property type="match status" value="1"/>
</dbReference>
<evidence type="ECO:0000256" key="1">
    <source>
        <dbReference type="ARBA" id="ARBA00009986"/>
    </source>
</evidence>
<feature type="domain" description="Aldehyde dehydrogenase" evidence="5">
    <location>
        <begin position="20"/>
        <end position="478"/>
    </location>
</feature>
<dbReference type="PROSITE" id="PS00070">
    <property type="entry name" value="ALDEHYDE_DEHYDR_CYS"/>
    <property type="match status" value="1"/>
</dbReference>
<dbReference type="EMBL" id="PVBR01000008">
    <property type="protein sequence ID" value="PRD43227.1"/>
    <property type="molecule type" value="Genomic_DNA"/>
</dbReference>
<dbReference type="Proteomes" id="UP000239434">
    <property type="component" value="Unassembled WGS sequence"/>
</dbReference>
<dbReference type="InterPro" id="IPR029510">
    <property type="entry name" value="Ald_DH_CS_GLU"/>
</dbReference>
<reference evidence="6 7" key="1">
    <citation type="submission" date="2018-02" db="EMBL/GenBank/DDBJ databases">
        <title>The draft genome of Phyllobacterium sp. 1N-3.</title>
        <authorList>
            <person name="Liu L."/>
            <person name="Li L."/>
            <person name="Zhang X."/>
            <person name="Wang T."/>
            <person name="Liang L."/>
        </authorList>
    </citation>
    <scope>NUCLEOTIDE SEQUENCE [LARGE SCALE GENOMIC DNA]</scope>
    <source>
        <strain evidence="6 7">1N-3</strain>
    </source>
</reference>
<dbReference type="InterPro" id="IPR016161">
    <property type="entry name" value="Ald_DH/histidinol_DH"/>
</dbReference>
<dbReference type="FunFam" id="3.40.309.10:FF:000004">
    <property type="entry name" value="Succinate-semialdehyde dehydrogenase I"/>
    <property type="match status" value="1"/>
</dbReference>
<dbReference type="GO" id="GO:0009450">
    <property type="term" value="P:gamma-aminobutyric acid catabolic process"/>
    <property type="evidence" value="ECO:0007669"/>
    <property type="project" value="InterPro"/>
</dbReference>
<dbReference type="Gene3D" id="3.40.309.10">
    <property type="entry name" value="Aldehyde Dehydrogenase, Chain A, domain 2"/>
    <property type="match status" value="1"/>
</dbReference>
<dbReference type="InterPro" id="IPR010102">
    <property type="entry name" value="Succ_semiAld_DH"/>
</dbReference>
<dbReference type="PANTHER" id="PTHR43353">
    <property type="entry name" value="SUCCINATE-SEMIALDEHYDE DEHYDROGENASE, MITOCHONDRIAL"/>
    <property type="match status" value="1"/>
</dbReference>
<evidence type="ECO:0000256" key="3">
    <source>
        <dbReference type="PROSITE-ProRule" id="PRU10007"/>
    </source>
</evidence>
<dbReference type="Pfam" id="PF00171">
    <property type="entry name" value="Aldedh"/>
    <property type="match status" value="1"/>
</dbReference>
<organism evidence="6 7">
    <name type="scientific">Phyllobacterium phragmitis</name>
    <dbReference type="NCBI Taxonomy" id="2670329"/>
    <lineage>
        <taxon>Bacteria</taxon>
        <taxon>Pseudomonadati</taxon>
        <taxon>Pseudomonadota</taxon>
        <taxon>Alphaproteobacteria</taxon>
        <taxon>Hyphomicrobiales</taxon>
        <taxon>Phyllobacteriaceae</taxon>
        <taxon>Phyllobacterium</taxon>
    </lineage>
</organism>
<keyword evidence="7" id="KW-1185">Reference proteome</keyword>
<protein>
    <submittedName>
        <fullName evidence="6">Succinate-semialdehyde dehydrogenase (NADP(+))</fullName>
    </submittedName>
</protein>
<evidence type="ECO:0000256" key="4">
    <source>
        <dbReference type="RuleBase" id="RU003345"/>
    </source>
</evidence>
<evidence type="ECO:0000256" key="2">
    <source>
        <dbReference type="ARBA" id="ARBA00023002"/>
    </source>
</evidence>
<dbReference type="InterPro" id="IPR016160">
    <property type="entry name" value="Ald_DH_CS_CYS"/>
</dbReference>
<accession>A0A2S9IRT2</accession>